<name>A0ABY6LMU5_9ARAC</name>
<evidence type="ECO:0000259" key="2">
    <source>
        <dbReference type="Pfam" id="PF17919"/>
    </source>
</evidence>
<evidence type="ECO:0000313" key="4">
    <source>
        <dbReference type="Proteomes" id="UP001235939"/>
    </source>
</evidence>
<feature type="domain" description="Reverse transcriptase/retrotransposon-derived protein RNase H-like" evidence="2">
    <location>
        <begin position="13"/>
        <end position="91"/>
    </location>
</feature>
<dbReference type="PANTHER" id="PTHR37984:SF5">
    <property type="entry name" value="PROTEIN NYNRIN-LIKE"/>
    <property type="match status" value="1"/>
</dbReference>
<sequence length="138" mass="15801">MAMGQLEGQGYGKNKRLLKQAPTLKYYDPNKDVVLSVDASQHAIGAVLLQEDRPIAYASSALNDAQRHYPQIEKEALAIKFGCKKFHTYICVDKERNGVTQVCEEITRQTHRERFKRLHLITSCRILTSRFISLHIQT</sequence>
<accession>A0ABY6LMU5</accession>
<dbReference type="InterPro" id="IPR050951">
    <property type="entry name" value="Retrovirus_Pol_polyprotein"/>
</dbReference>
<keyword evidence="1" id="KW-0511">Multifunctional enzyme</keyword>
<dbReference type="Pfam" id="PF17919">
    <property type="entry name" value="RT_RNaseH_2"/>
    <property type="match status" value="1"/>
</dbReference>
<organism evidence="3 4">
    <name type="scientific">Cordylochernes scorpioides</name>
    <dbReference type="NCBI Taxonomy" id="51811"/>
    <lineage>
        <taxon>Eukaryota</taxon>
        <taxon>Metazoa</taxon>
        <taxon>Ecdysozoa</taxon>
        <taxon>Arthropoda</taxon>
        <taxon>Chelicerata</taxon>
        <taxon>Arachnida</taxon>
        <taxon>Pseudoscorpiones</taxon>
        <taxon>Cheliferoidea</taxon>
        <taxon>Chernetidae</taxon>
        <taxon>Cordylochernes</taxon>
    </lineage>
</organism>
<dbReference type="InterPro" id="IPR043502">
    <property type="entry name" value="DNA/RNA_pol_sf"/>
</dbReference>
<dbReference type="PANTHER" id="PTHR37984">
    <property type="entry name" value="PROTEIN CBG26694"/>
    <property type="match status" value="1"/>
</dbReference>
<dbReference type="SUPFAM" id="SSF56672">
    <property type="entry name" value="DNA/RNA polymerases"/>
    <property type="match status" value="1"/>
</dbReference>
<dbReference type="InterPro" id="IPR041577">
    <property type="entry name" value="RT_RNaseH_2"/>
</dbReference>
<keyword evidence="4" id="KW-1185">Reference proteome</keyword>
<evidence type="ECO:0000256" key="1">
    <source>
        <dbReference type="ARBA" id="ARBA00023268"/>
    </source>
</evidence>
<reference evidence="3 4" key="1">
    <citation type="submission" date="2022-01" db="EMBL/GenBank/DDBJ databases">
        <title>A chromosomal length assembly of Cordylochernes scorpioides.</title>
        <authorList>
            <person name="Zeh D."/>
            <person name="Zeh J."/>
        </authorList>
    </citation>
    <scope>NUCLEOTIDE SEQUENCE [LARGE SCALE GENOMIC DNA]</scope>
    <source>
        <strain evidence="3">IN4F17</strain>
        <tissue evidence="3">Whole Body</tissue>
    </source>
</reference>
<evidence type="ECO:0000313" key="3">
    <source>
        <dbReference type="EMBL" id="UYV82373.1"/>
    </source>
</evidence>
<dbReference type="Proteomes" id="UP001235939">
    <property type="component" value="Chromosome 21"/>
</dbReference>
<protein>
    <submittedName>
        <fullName evidence="3">K02A2.6-like</fullName>
    </submittedName>
</protein>
<proteinExistence type="predicted"/>
<gene>
    <name evidence="3" type="ORF">LAZ67_21001859</name>
</gene>
<dbReference type="Gene3D" id="3.10.20.370">
    <property type="match status" value="1"/>
</dbReference>
<dbReference type="EMBL" id="CP092883">
    <property type="protein sequence ID" value="UYV82373.1"/>
    <property type="molecule type" value="Genomic_DNA"/>
</dbReference>